<evidence type="ECO:0000256" key="3">
    <source>
        <dbReference type="ARBA" id="ARBA00023155"/>
    </source>
</evidence>
<evidence type="ECO:0000313" key="8">
    <source>
        <dbReference type="EMBL" id="KAK9938479.1"/>
    </source>
</evidence>
<evidence type="ECO:0000256" key="6">
    <source>
        <dbReference type="SAM" id="MobiDB-lite"/>
    </source>
</evidence>
<comment type="caution">
    <text evidence="8">The sequence shown here is derived from an EMBL/GenBank/DDBJ whole genome shotgun (WGS) entry which is preliminary data.</text>
</comment>
<dbReference type="AlphaFoldDB" id="A0AAW1XQ35"/>
<feature type="region of interest" description="Disordered" evidence="6">
    <location>
        <begin position="148"/>
        <end position="171"/>
    </location>
</feature>
<accession>A0AAW1XQ35</accession>
<keyword evidence="4" id="KW-0804">Transcription</keyword>
<dbReference type="InterPro" id="IPR002913">
    <property type="entry name" value="START_lipid-bd_dom"/>
</dbReference>
<dbReference type="Gene3D" id="3.30.530.20">
    <property type="match status" value="1"/>
</dbReference>
<dbReference type="PANTHER" id="PTHR45654">
    <property type="entry name" value="HOMEOBOX-LEUCINE ZIPPER PROTEIN MERISTEM L1"/>
    <property type="match status" value="1"/>
</dbReference>
<organism evidence="8 9">
    <name type="scientific">Rubus argutus</name>
    <name type="common">Southern blackberry</name>
    <dbReference type="NCBI Taxonomy" id="59490"/>
    <lineage>
        <taxon>Eukaryota</taxon>
        <taxon>Viridiplantae</taxon>
        <taxon>Streptophyta</taxon>
        <taxon>Embryophyta</taxon>
        <taxon>Tracheophyta</taxon>
        <taxon>Spermatophyta</taxon>
        <taxon>Magnoliopsida</taxon>
        <taxon>eudicotyledons</taxon>
        <taxon>Gunneridae</taxon>
        <taxon>Pentapetalae</taxon>
        <taxon>rosids</taxon>
        <taxon>fabids</taxon>
        <taxon>Rosales</taxon>
        <taxon>Rosaceae</taxon>
        <taxon>Rosoideae</taxon>
        <taxon>Rosoideae incertae sedis</taxon>
        <taxon>Rubus</taxon>
    </lineage>
</organism>
<feature type="domain" description="START" evidence="7">
    <location>
        <begin position="70"/>
        <end position="345"/>
    </location>
</feature>
<evidence type="ECO:0000313" key="9">
    <source>
        <dbReference type="Proteomes" id="UP001457282"/>
    </source>
</evidence>
<keyword evidence="3" id="KW-0371">Homeobox</keyword>
<evidence type="ECO:0000259" key="7">
    <source>
        <dbReference type="PROSITE" id="PS50848"/>
    </source>
</evidence>
<dbReference type="CDD" id="cd08875">
    <property type="entry name" value="START_ArGLABRA2_like"/>
    <property type="match status" value="1"/>
</dbReference>
<evidence type="ECO:0000256" key="4">
    <source>
        <dbReference type="ARBA" id="ARBA00023163"/>
    </source>
</evidence>
<keyword evidence="5" id="KW-0539">Nucleus</keyword>
<dbReference type="Pfam" id="PF25797">
    <property type="entry name" value="PDF2_C"/>
    <property type="match status" value="1"/>
</dbReference>
<dbReference type="SMART" id="SM00234">
    <property type="entry name" value="START"/>
    <property type="match status" value="1"/>
</dbReference>
<evidence type="ECO:0000256" key="1">
    <source>
        <dbReference type="ARBA" id="ARBA00023015"/>
    </source>
</evidence>
<dbReference type="InterPro" id="IPR023393">
    <property type="entry name" value="START-like_dom_sf"/>
</dbReference>
<keyword evidence="9" id="KW-1185">Reference proteome</keyword>
<dbReference type="GO" id="GO:0008289">
    <property type="term" value="F:lipid binding"/>
    <property type="evidence" value="ECO:0007669"/>
    <property type="project" value="InterPro"/>
</dbReference>
<evidence type="ECO:0000256" key="5">
    <source>
        <dbReference type="ARBA" id="ARBA00023242"/>
    </source>
</evidence>
<keyword evidence="1" id="KW-0805">Transcription regulation</keyword>
<reference evidence="8 9" key="1">
    <citation type="journal article" date="2023" name="G3 (Bethesda)">
        <title>A chromosome-length genome assembly and annotation of blackberry (Rubus argutus, cv. 'Hillquist').</title>
        <authorList>
            <person name="Bruna T."/>
            <person name="Aryal R."/>
            <person name="Dudchenko O."/>
            <person name="Sargent D.J."/>
            <person name="Mead D."/>
            <person name="Buti M."/>
            <person name="Cavallini A."/>
            <person name="Hytonen T."/>
            <person name="Andres J."/>
            <person name="Pham M."/>
            <person name="Weisz D."/>
            <person name="Mascagni F."/>
            <person name="Usai G."/>
            <person name="Natali L."/>
            <person name="Bassil N."/>
            <person name="Fernandez G.E."/>
            <person name="Lomsadze A."/>
            <person name="Armour M."/>
            <person name="Olukolu B."/>
            <person name="Poorten T."/>
            <person name="Britton C."/>
            <person name="Davik J."/>
            <person name="Ashrafi H."/>
            <person name="Aiden E.L."/>
            <person name="Borodovsky M."/>
            <person name="Worthington M."/>
        </authorList>
    </citation>
    <scope>NUCLEOTIDE SEQUENCE [LARGE SCALE GENOMIC DNA]</scope>
    <source>
        <strain evidence="8">PI 553951</strain>
    </source>
</reference>
<dbReference type="Pfam" id="PF01852">
    <property type="entry name" value="START"/>
    <property type="match status" value="1"/>
</dbReference>
<evidence type="ECO:0000256" key="2">
    <source>
        <dbReference type="ARBA" id="ARBA00023125"/>
    </source>
</evidence>
<keyword evidence="2" id="KW-0238">DNA-binding</keyword>
<dbReference type="SUPFAM" id="SSF55961">
    <property type="entry name" value="Bet v1-like"/>
    <property type="match status" value="2"/>
</dbReference>
<protein>
    <recommendedName>
        <fullName evidence="7">START domain-containing protein</fullName>
    </recommendedName>
</protein>
<dbReference type="EMBL" id="JBEDUW010000003">
    <property type="protein sequence ID" value="KAK9938479.1"/>
    <property type="molecule type" value="Genomic_DNA"/>
</dbReference>
<dbReference type="GO" id="GO:0003677">
    <property type="term" value="F:DNA binding"/>
    <property type="evidence" value="ECO:0007669"/>
    <property type="project" value="UniProtKB-KW"/>
</dbReference>
<dbReference type="PROSITE" id="PS50848">
    <property type="entry name" value="START"/>
    <property type="match status" value="1"/>
</dbReference>
<proteinExistence type="predicted"/>
<dbReference type="Proteomes" id="UP001457282">
    <property type="component" value="Unassembled WGS sequence"/>
</dbReference>
<sequence>MTTNRRILKYLNLESSRLDSSISQIEVDMRIPQLATPSTQESSANMGSNVQVASNISRASDLLMAVTSSAEINRMKISELASEAMEELTKLALAREPLWQCNIESNTEFLSDIEYMREFGYTSASLMEIIRMVEVGDSQSDLPRFGNNNNSEFSMESEHRPISTMDQPGKPVSSESSRAIDYVKMKAVNLVQLLMDLKQWLLVFPNIVSRGKLVGVLSSTRFKGNYDGTLQVMTAEFHAPTPLVPTRESYFARYCKQLDRGMWVVVDVSLEKMFQFPSTNFRRRPSGCLIQEMPNGCSKVIWVEHVEVDNRMIHNMFQPLVSSGFAFSAERWVSTLVRQCEWLATLNSTSPPTSDCKSISQAGRKSLLKLSERMTRSFVSDISASPENKWRALPVFGAEDVKVTTKTSLNDPGKPPGTTLLFATSVHLPVPITQIFSLLRDGESRIKWDMMSYEKETKEIAYIATGDHPGNRVSIIEVENRATKEIEIFYLQETYTDSNGSYVVYAPIDQFSMSALLDGANPDHVAILASGFSILPDRPMADDESGGSLLTLALHITEGGATEEYIPPQTVQNVHNIIAGNVIQISHVVLNDGENSDESDP</sequence>
<gene>
    <name evidence="8" type="ORF">M0R45_015212</name>
</gene>
<name>A0AAW1XQ35_RUBAR</name>
<dbReference type="InterPro" id="IPR057993">
    <property type="entry name" value="HD-Zip_IV_C"/>
</dbReference>
<dbReference type="PANTHER" id="PTHR45654:SF48">
    <property type="entry name" value="START DOMAIN-CONTAINING PROTEIN"/>
    <property type="match status" value="1"/>
</dbReference>
<dbReference type="InterPro" id="IPR042160">
    <property type="entry name" value="HD-Zip_IV"/>
</dbReference>